<feature type="transmembrane region" description="Helical" evidence="8">
    <location>
        <begin position="356"/>
        <end position="377"/>
    </location>
</feature>
<feature type="transmembrane region" description="Helical" evidence="8">
    <location>
        <begin position="122"/>
        <end position="142"/>
    </location>
</feature>
<feature type="transmembrane region" description="Helical" evidence="8">
    <location>
        <begin position="450"/>
        <end position="471"/>
    </location>
</feature>
<dbReference type="GO" id="GO:0015113">
    <property type="term" value="F:nitrite transmembrane transporter activity"/>
    <property type="evidence" value="ECO:0007669"/>
    <property type="project" value="InterPro"/>
</dbReference>
<dbReference type="SUPFAM" id="SSF103473">
    <property type="entry name" value="MFS general substrate transporter"/>
    <property type="match status" value="1"/>
</dbReference>
<comment type="caution">
    <text evidence="11">The sequence shown here is derived from an EMBL/GenBank/DDBJ whole genome shotgun (WGS) entry which is preliminary data.</text>
</comment>
<evidence type="ECO:0000256" key="8">
    <source>
        <dbReference type="RuleBase" id="RU366033"/>
    </source>
</evidence>
<dbReference type="InterPro" id="IPR004737">
    <property type="entry name" value="NO3_transporter_NarK/NarU-like"/>
</dbReference>
<keyword evidence="7 8" id="KW-0472">Membrane</keyword>
<dbReference type="Pfam" id="PF07690">
    <property type="entry name" value="MFS_1"/>
    <property type="match status" value="1"/>
</dbReference>
<dbReference type="PROSITE" id="PS50850">
    <property type="entry name" value="MFS"/>
    <property type="match status" value="1"/>
</dbReference>
<keyword evidence="6 8" id="KW-0534">Nitrate assimilation</keyword>
<dbReference type="InterPro" id="IPR011701">
    <property type="entry name" value="MFS"/>
</dbReference>
<feature type="transmembrane region" description="Helical" evidence="8">
    <location>
        <begin position="34"/>
        <end position="56"/>
    </location>
</feature>
<keyword evidence="3 8" id="KW-0813">Transport</keyword>
<feature type="transmembrane region" description="Helical" evidence="8">
    <location>
        <begin position="417"/>
        <end position="438"/>
    </location>
</feature>
<feature type="compositionally biased region" description="Low complexity" evidence="9">
    <location>
        <begin position="231"/>
        <end position="259"/>
    </location>
</feature>
<feature type="transmembrane region" description="Helical" evidence="8">
    <location>
        <begin position="154"/>
        <end position="176"/>
    </location>
</feature>
<dbReference type="PANTHER" id="PTHR23515">
    <property type="entry name" value="HIGH-AFFINITY NITRATE TRANSPORTER 2.3"/>
    <property type="match status" value="1"/>
</dbReference>
<evidence type="ECO:0000313" key="11">
    <source>
        <dbReference type="EMBL" id="KAI9250422.1"/>
    </source>
</evidence>
<keyword evidence="4 8" id="KW-0812">Transmembrane</keyword>
<evidence type="ECO:0000256" key="9">
    <source>
        <dbReference type="SAM" id="MobiDB-lite"/>
    </source>
</evidence>
<dbReference type="InterPro" id="IPR044772">
    <property type="entry name" value="NO3_transporter"/>
</dbReference>
<feature type="region of interest" description="Disordered" evidence="9">
    <location>
        <begin position="228"/>
        <end position="259"/>
    </location>
</feature>
<dbReference type="GO" id="GO:0015112">
    <property type="term" value="F:nitrate transmembrane transporter activity"/>
    <property type="evidence" value="ECO:0007669"/>
    <property type="project" value="UniProtKB-UniRule"/>
</dbReference>
<keyword evidence="12" id="KW-1185">Reference proteome</keyword>
<keyword evidence="8" id="KW-1003">Cell membrane</keyword>
<dbReference type="InterPro" id="IPR020846">
    <property type="entry name" value="MFS_dom"/>
</dbReference>
<evidence type="ECO:0000256" key="2">
    <source>
        <dbReference type="ARBA" id="ARBA00008432"/>
    </source>
</evidence>
<dbReference type="GO" id="GO:0042128">
    <property type="term" value="P:nitrate assimilation"/>
    <property type="evidence" value="ECO:0007669"/>
    <property type="project" value="UniProtKB-UniRule"/>
</dbReference>
<evidence type="ECO:0000256" key="5">
    <source>
        <dbReference type="ARBA" id="ARBA00022989"/>
    </source>
</evidence>
<keyword evidence="5 8" id="KW-1133">Transmembrane helix</keyword>
<organism evidence="11 12">
    <name type="scientific">Phascolomyces articulosus</name>
    <dbReference type="NCBI Taxonomy" id="60185"/>
    <lineage>
        <taxon>Eukaryota</taxon>
        <taxon>Fungi</taxon>
        <taxon>Fungi incertae sedis</taxon>
        <taxon>Mucoromycota</taxon>
        <taxon>Mucoromycotina</taxon>
        <taxon>Mucoromycetes</taxon>
        <taxon>Mucorales</taxon>
        <taxon>Lichtheimiaceae</taxon>
        <taxon>Phascolomyces</taxon>
    </lineage>
</organism>
<evidence type="ECO:0000256" key="1">
    <source>
        <dbReference type="ARBA" id="ARBA00004141"/>
    </source>
</evidence>
<reference evidence="11" key="1">
    <citation type="journal article" date="2022" name="IScience">
        <title>Evolution of zygomycete secretomes and the origins of terrestrial fungal ecologies.</title>
        <authorList>
            <person name="Chang Y."/>
            <person name="Wang Y."/>
            <person name="Mondo S."/>
            <person name="Ahrendt S."/>
            <person name="Andreopoulos W."/>
            <person name="Barry K."/>
            <person name="Beard J."/>
            <person name="Benny G.L."/>
            <person name="Blankenship S."/>
            <person name="Bonito G."/>
            <person name="Cuomo C."/>
            <person name="Desiro A."/>
            <person name="Gervers K.A."/>
            <person name="Hundley H."/>
            <person name="Kuo A."/>
            <person name="LaButti K."/>
            <person name="Lang B.F."/>
            <person name="Lipzen A."/>
            <person name="O'Donnell K."/>
            <person name="Pangilinan J."/>
            <person name="Reynolds N."/>
            <person name="Sandor L."/>
            <person name="Smith M.E."/>
            <person name="Tsang A."/>
            <person name="Grigoriev I.V."/>
            <person name="Stajich J.E."/>
            <person name="Spatafora J.W."/>
        </authorList>
    </citation>
    <scope>NUCLEOTIDE SEQUENCE</scope>
    <source>
        <strain evidence="11">RSA 2281</strain>
    </source>
</reference>
<dbReference type="EMBL" id="JAIXMP010000032">
    <property type="protein sequence ID" value="KAI9250422.1"/>
    <property type="molecule type" value="Genomic_DNA"/>
</dbReference>
<evidence type="ECO:0000256" key="7">
    <source>
        <dbReference type="ARBA" id="ARBA00023136"/>
    </source>
</evidence>
<sequence>MQIFAKKLLIDQNGKATNFRLHTLQFPHMRALHFAWLSFMVAFMSWYAIPPIVYHIAEDLGISSVEIYDSNMAAVSITIIARLIVGPLCERFGPRRVMALILICGAIPCGMTGLITNGAGLIGLRCVIGILGATFVPCQFWTTQMFSPSVLGTANAMSAGWGNMGAGITYLIMPAIYDGILSHTTNSIAWRTTFIIPCCICLIVGAMDFFCATDTPHGDWLELRRQEQNKATTTTSSKSTTTTTSDVSTTEATDAATQQKTTTISIEKSALTDVEKSGGEKGVLSDVEETESLQGVKKNESAKDAFVAFVRVLVNPAVLIMIVHYACSFGTELAVDNVIGQVFREKFNLDNSTASYIGSVFGLLNIISRLSGGLFSDYLAKHFHIPGRIFAHCTCMTLEGVFLIGFSFGLINMHTAIILMIFFSFFVQAVCGSTFGIVPFIDPLNNGKIMGIVGAGGNLGGLIFNLMFREFAGDFETAFLCLGCIALGSGLLGNAVLRVQGKMIWHIFGGKHVPTNTL</sequence>
<evidence type="ECO:0000256" key="6">
    <source>
        <dbReference type="ARBA" id="ARBA00023063"/>
    </source>
</evidence>
<feature type="transmembrane region" description="Helical" evidence="8">
    <location>
        <begin position="305"/>
        <end position="326"/>
    </location>
</feature>
<comment type="subcellular location">
    <subcellularLocation>
        <location evidence="8">Cell membrane</location>
        <topology evidence="8">Multi-pass membrane protein</topology>
    </subcellularLocation>
    <subcellularLocation>
        <location evidence="1">Membrane</location>
        <topology evidence="1">Multi-pass membrane protein</topology>
    </subcellularLocation>
</comment>
<dbReference type="AlphaFoldDB" id="A0AAD5JQX2"/>
<comment type="similarity">
    <text evidence="2 8">Belongs to the major facilitator superfamily. Nitrate/nitrite porter (TC 2.A.1.8) family.</text>
</comment>
<feature type="transmembrane region" description="Helical" evidence="8">
    <location>
        <begin position="97"/>
        <end position="116"/>
    </location>
</feature>
<proteinExistence type="inferred from homology"/>
<gene>
    <name evidence="11" type="ORF">BDA99DRAFT_469494</name>
</gene>
<evidence type="ECO:0000256" key="4">
    <source>
        <dbReference type="ARBA" id="ARBA00022692"/>
    </source>
</evidence>
<protein>
    <recommendedName>
        <fullName evidence="8">Nitrate/nitrite transporter</fullName>
    </recommendedName>
</protein>
<dbReference type="Proteomes" id="UP001209540">
    <property type="component" value="Unassembled WGS sequence"/>
</dbReference>
<name>A0AAD5JQX2_9FUNG</name>
<evidence type="ECO:0000313" key="12">
    <source>
        <dbReference type="Proteomes" id="UP001209540"/>
    </source>
</evidence>
<feature type="domain" description="Major facilitator superfamily (MFS) profile" evidence="10">
    <location>
        <begin position="31"/>
        <end position="501"/>
    </location>
</feature>
<evidence type="ECO:0000256" key="3">
    <source>
        <dbReference type="ARBA" id="ARBA00022448"/>
    </source>
</evidence>
<feature type="transmembrane region" description="Helical" evidence="8">
    <location>
        <begin position="188"/>
        <end position="211"/>
    </location>
</feature>
<reference evidence="11" key="2">
    <citation type="submission" date="2023-02" db="EMBL/GenBank/DDBJ databases">
        <authorList>
            <consortium name="DOE Joint Genome Institute"/>
            <person name="Mondo S.J."/>
            <person name="Chang Y."/>
            <person name="Wang Y."/>
            <person name="Ahrendt S."/>
            <person name="Andreopoulos W."/>
            <person name="Barry K."/>
            <person name="Beard J."/>
            <person name="Benny G.L."/>
            <person name="Blankenship S."/>
            <person name="Bonito G."/>
            <person name="Cuomo C."/>
            <person name="Desiro A."/>
            <person name="Gervers K.A."/>
            <person name="Hundley H."/>
            <person name="Kuo A."/>
            <person name="LaButti K."/>
            <person name="Lang B.F."/>
            <person name="Lipzen A."/>
            <person name="O'Donnell K."/>
            <person name="Pangilinan J."/>
            <person name="Reynolds N."/>
            <person name="Sandor L."/>
            <person name="Smith M.W."/>
            <person name="Tsang A."/>
            <person name="Grigoriev I.V."/>
            <person name="Stajich J.E."/>
            <person name="Spatafora J.W."/>
        </authorList>
    </citation>
    <scope>NUCLEOTIDE SEQUENCE</scope>
    <source>
        <strain evidence="11">RSA 2281</strain>
    </source>
</reference>
<feature type="transmembrane region" description="Helical" evidence="8">
    <location>
        <begin position="389"/>
        <end position="411"/>
    </location>
</feature>
<dbReference type="InterPro" id="IPR036259">
    <property type="entry name" value="MFS_trans_sf"/>
</dbReference>
<dbReference type="NCBIfam" id="TIGR00886">
    <property type="entry name" value="2A0108"/>
    <property type="match status" value="1"/>
</dbReference>
<accession>A0AAD5JQX2</accession>
<dbReference type="Gene3D" id="1.20.1250.20">
    <property type="entry name" value="MFS general substrate transporter like domains"/>
    <property type="match status" value="2"/>
</dbReference>
<feature type="transmembrane region" description="Helical" evidence="8">
    <location>
        <begin position="477"/>
        <end position="497"/>
    </location>
</feature>
<evidence type="ECO:0000259" key="10">
    <source>
        <dbReference type="PROSITE" id="PS50850"/>
    </source>
</evidence>
<dbReference type="GO" id="GO:0005886">
    <property type="term" value="C:plasma membrane"/>
    <property type="evidence" value="ECO:0007669"/>
    <property type="project" value="UniProtKB-SubCell"/>
</dbReference>